<protein>
    <recommendedName>
        <fullName evidence="3">Phage tail protein</fullName>
    </recommendedName>
</protein>
<dbReference type="EMBL" id="AP022853">
    <property type="protein sequence ID" value="BCB26477.1"/>
    <property type="molecule type" value="Genomic_DNA"/>
</dbReference>
<proteinExistence type="predicted"/>
<reference evidence="2" key="1">
    <citation type="submission" date="2020-03" db="EMBL/GenBank/DDBJ databases">
        <title>Complete genome sequence of sulfur-oxidizing bacterium skT11.</title>
        <authorList>
            <person name="Kanda M."/>
            <person name="Kojima H."/>
            <person name="Fukui M."/>
        </authorList>
    </citation>
    <scope>NUCLEOTIDE SEQUENCE [LARGE SCALE GENOMIC DNA]</scope>
    <source>
        <strain evidence="2">skT11</strain>
    </source>
</reference>
<dbReference type="InterPro" id="IPR019596">
    <property type="entry name" value="Phage_Mu_GpM_tail_tub"/>
</dbReference>
<organism evidence="1 2">
    <name type="scientific">Sulfurimicrobium lacus</name>
    <dbReference type="NCBI Taxonomy" id="2715678"/>
    <lineage>
        <taxon>Bacteria</taxon>
        <taxon>Pseudomonadati</taxon>
        <taxon>Pseudomonadota</taxon>
        <taxon>Betaproteobacteria</taxon>
        <taxon>Nitrosomonadales</taxon>
        <taxon>Sulfuricellaceae</taxon>
        <taxon>Sulfurimicrobium</taxon>
    </lineage>
</organism>
<sequence length="116" mass="12311">MTQVFGRAFITVAGKRYNTKAGASLKFGGIDRKPVIGDGGVAGFQETIEAPEVDCTIIATGEVSLAEIQKLTDFTLSFDTDTGRSYVIANAFNGPVPELSNDGIKAKFYGIEGKEV</sequence>
<dbReference type="KEGG" id="slac:SKTS_13630"/>
<dbReference type="Pfam" id="PF10618">
    <property type="entry name" value="Tail_tube"/>
    <property type="match status" value="1"/>
</dbReference>
<dbReference type="Proteomes" id="UP000502260">
    <property type="component" value="Chromosome"/>
</dbReference>
<accession>A0A6F8VBI7</accession>
<evidence type="ECO:0008006" key="3">
    <source>
        <dbReference type="Google" id="ProtNLM"/>
    </source>
</evidence>
<evidence type="ECO:0000313" key="1">
    <source>
        <dbReference type="EMBL" id="BCB26477.1"/>
    </source>
</evidence>
<keyword evidence="2" id="KW-1185">Reference proteome</keyword>
<dbReference type="RefSeq" id="WP_173062255.1">
    <property type="nucleotide sequence ID" value="NZ_AP022853.1"/>
</dbReference>
<evidence type="ECO:0000313" key="2">
    <source>
        <dbReference type="Proteomes" id="UP000502260"/>
    </source>
</evidence>
<gene>
    <name evidence="1" type="ORF">SKTS_13630</name>
</gene>
<dbReference type="AlphaFoldDB" id="A0A6F8VBI7"/>
<name>A0A6F8VBI7_9PROT</name>